<protein>
    <recommendedName>
        <fullName evidence="6">Pentatricopeptide repeat-containing protein</fullName>
    </recommendedName>
</protein>
<evidence type="ECO:0000313" key="4">
    <source>
        <dbReference type="EMBL" id="KAK8537802.1"/>
    </source>
</evidence>
<evidence type="ECO:0000256" key="1">
    <source>
        <dbReference type="ARBA" id="ARBA00007626"/>
    </source>
</evidence>
<dbReference type="PROSITE" id="PS51375">
    <property type="entry name" value="PPR"/>
    <property type="match status" value="2"/>
</dbReference>
<evidence type="ECO:0000313" key="5">
    <source>
        <dbReference type="Proteomes" id="UP001472677"/>
    </source>
</evidence>
<reference evidence="4 5" key="1">
    <citation type="journal article" date="2024" name="G3 (Bethesda)">
        <title>Genome assembly of Hibiscus sabdariffa L. provides insights into metabolisms of medicinal natural products.</title>
        <authorList>
            <person name="Kim T."/>
        </authorList>
    </citation>
    <scope>NUCLEOTIDE SEQUENCE [LARGE SCALE GENOMIC DNA]</scope>
    <source>
        <strain evidence="4">TK-2024</strain>
        <tissue evidence="4">Old leaves</tissue>
    </source>
</reference>
<feature type="repeat" description="PPR" evidence="3">
    <location>
        <begin position="157"/>
        <end position="189"/>
    </location>
</feature>
<keyword evidence="5" id="KW-1185">Reference proteome</keyword>
<dbReference type="InterPro" id="IPR002885">
    <property type="entry name" value="PPR_rpt"/>
</dbReference>
<dbReference type="InterPro" id="IPR011990">
    <property type="entry name" value="TPR-like_helical_dom_sf"/>
</dbReference>
<gene>
    <name evidence="4" type="ORF">V6N12_043949</name>
</gene>
<dbReference type="Gene3D" id="1.25.40.10">
    <property type="entry name" value="Tetratricopeptide repeat domain"/>
    <property type="match status" value="1"/>
</dbReference>
<dbReference type="EMBL" id="JBBPBM010000028">
    <property type="protein sequence ID" value="KAK8537802.1"/>
    <property type="molecule type" value="Genomic_DNA"/>
</dbReference>
<evidence type="ECO:0000256" key="3">
    <source>
        <dbReference type="PROSITE-ProRule" id="PRU00708"/>
    </source>
</evidence>
<dbReference type="Pfam" id="PF13041">
    <property type="entry name" value="PPR_2"/>
    <property type="match status" value="1"/>
</dbReference>
<dbReference type="NCBIfam" id="TIGR00756">
    <property type="entry name" value="PPR"/>
    <property type="match status" value="2"/>
</dbReference>
<comment type="similarity">
    <text evidence="1">Belongs to the PPR family. P subfamily.</text>
</comment>
<keyword evidence="2" id="KW-0677">Repeat</keyword>
<evidence type="ECO:0008006" key="6">
    <source>
        <dbReference type="Google" id="ProtNLM"/>
    </source>
</evidence>
<feature type="repeat" description="PPR" evidence="3">
    <location>
        <begin position="122"/>
        <end position="156"/>
    </location>
</feature>
<dbReference type="PANTHER" id="PTHR47941">
    <property type="entry name" value="PENTATRICOPEPTIDE REPEAT-CONTAINING PROTEIN 3, MITOCHONDRIAL"/>
    <property type="match status" value="1"/>
</dbReference>
<accession>A0ABR2DGX9</accession>
<organism evidence="4 5">
    <name type="scientific">Hibiscus sabdariffa</name>
    <name type="common">roselle</name>
    <dbReference type="NCBI Taxonomy" id="183260"/>
    <lineage>
        <taxon>Eukaryota</taxon>
        <taxon>Viridiplantae</taxon>
        <taxon>Streptophyta</taxon>
        <taxon>Embryophyta</taxon>
        <taxon>Tracheophyta</taxon>
        <taxon>Spermatophyta</taxon>
        <taxon>Magnoliopsida</taxon>
        <taxon>eudicotyledons</taxon>
        <taxon>Gunneridae</taxon>
        <taxon>Pentapetalae</taxon>
        <taxon>rosids</taxon>
        <taxon>malvids</taxon>
        <taxon>Malvales</taxon>
        <taxon>Malvaceae</taxon>
        <taxon>Malvoideae</taxon>
        <taxon>Hibiscus</taxon>
    </lineage>
</organism>
<name>A0ABR2DGX9_9ROSI</name>
<proteinExistence type="inferred from homology"/>
<sequence>MEISNHSSAARLLLIRLIDGKLPLFSPNDNAISHIQIASALPDLNTSFKGVAGVDLLLHLYYTQFKNVCFTGAIDVFFTLAGKGIFPSSKTCHFFLNSLVKANELQKAYQVFETLSRSISLDVYLCTTMINGFCKGGRIQDAIALFSRMETLGISPNVVTYNNIIHGLCKSGRLDEAFQIKQNMIKQGV</sequence>
<evidence type="ECO:0000256" key="2">
    <source>
        <dbReference type="ARBA" id="ARBA00022737"/>
    </source>
</evidence>
<comment type="caution">
    <text evidence="4">The sequence shown here is derived from an EMBL/GenBank/DDBJ whole genome shotgun (WGS) entry which is preliminary data.</text>
</comment>
<dbReference type="Proteomes" id="UP001472677">
    <property type="component" value="Unassembled WGS sequence"/>
</dbReference>